<feature type="region of interest" description="Disordered" evidence="1">
    <location>
        <begin position="1"/>
        <end position="86"/>
    </location>
</feature>
<feature type="compositionally biased region" description="Low complexity" evidence="1">
    <location>
        <begin position="19"/>
        <end position="67"/>
    </location>
</feature>
<accession>A0A815WUE9</accession>
<evidence type="ECO:0000313" key="2">
    <source>
        <dbReference type="EMBL" id="CAF1547802.1"/>
    </source>
</evidence>
<reference evidence="2" key="1">
    <citation type="submission" date="2021-02" db="EMBL/GenBank/DDBJ databases">
        <authorList>
            <person name="Nowell W R."/>
        </authorList>
    </citation>
    <scope>NUCLEOTIDE SEQUENCE</scope>
</reference>
<evidence type="ECO:0000313" key="3">
    <source>
        <dbReference type="Proteomes" id="UP000663852"/>
    </source>
</evidence>
<name>A0A815WUE9_ADIRI</name>
<organism evidence="2 3">
    <name type="scientific">Adineta ricciae</name>
    <name type="common">Rotifer</name>
    <dbReference type="NCBI Taxonomy" id="249248"/>
    <lineage>
        <taxon>Eukaryota</taxon>
        <taxon>Metazoa</taxon>
        <taxon>Spiralia</taxon>
        <taxon>Gnathifera</taxon>
        <taxon>Rotifera</taxon>
        <taxon>Eurotatoria</taxon>
        <taxon>Bdelloidea</taxon>
        <taxon>Adinetida</taxon>
        <taxon>Adinetidae</taxon>
        <taxon>Adineta</taxon>
    </lineage>
</organism>
<protein>
    <submittedName>
        <fullName evidence="2">Uncharacterized protein</fullName>
    </submittedName>
</protein>
<dbReference type="AlphaFoldDB" id="A0A815WUE9"/>
<feature type="region of interest" description="Disordered" evidence="1">
    <location>
        <begin position="469"/>
        <end position="496"/>
    </location>
</feature>
<gene>
    <name evidence="2" type="ORF">EDS130_LOCUS45780</name>
</gene>
<sequence>MSDSHRHHLSTHHHRSSSHRTTSSSSHHTASSSSHHTASSSSHRTTSSSSHHTASSSSHRSPSHSSRQTNVKSKHNREVHDEYPPFHIPSSTYELRIVNSDTPMDIIDEMLIHVNQVKQYSIDTESEKDNNELCLIQINSMPVESKSMVILIELKNLPSQRSIRYEKIGSLVRLVFRVNNEIYGWGNIRKELEPESELIGRSIHAKLIDIQPHFSTWYNGARAQCWVQSPSYRINITKEGIRIMQQLNQDSSCRCHSPSPYKPNELWSLQNALKYACKLHLDKTYRLSHWSASLTSNRSRLSYTDQRKMVKYAVHDVLAVTFLLRPIMENWTFNMIETRNMKDVFVAFESIELAQLQTTIKKKKKKNIDVQKLARIFAAGDSDIESISSDEEIYLHQITQHDAEPVDENYPPTADGIAQAAADNEDDEKMELELAITTAHGIDDELVGNGHAAANYGDVEGTVDIVQLVPDPTDQQPPQRKKKIRSTEAQKKHNKKRNDHLRLFRYRYVLKRSYYYRFRLKLIRKILRHYGVLFRHVKLHGDQVIIGVKCAQDREQYEDALPSYCFDRKNYWRFKK</sequence>
<feature type="compositionally biased region" description="Basic residues" evidence="1">
    <location>
        <begin position="1"/>
        <end position="18"/>
    </location>
</feature>
<evidence type="ECO:0000256" key="1">
    <source>
        <dbReference type="SAM" id="MobiDB-lite"/>
    </source>
</evidence>
<dbReference type="Proteomes" id="UP000663852">
    <property type="component" value="Unassembled WGS sequence"/>
</dbReference>
<proteinExistence type="predicted"/>
<dbReference type="EMBL" id="CAJNOJ010001259">
    <property type="protein sequence ID" value="CAF1547802.1"/>
    <property type="molecule type" value="Genomic_DNA"/>
</dbReference>
<comment type="caution">
    <text evidence="2">The sequence shown here is derived from an EMBL/GenBank/DDBJ whole genome shotgun (WGS) entry which is preliminary data.</text>
</comment>